<dbReference type="GO" id="GO:0050661">
    <property type="term" value="F:NADP binding"/>
    <property type="evidence" value="ECO:0007669"/>
    <property type="project" value="InterPro"/>
</dbReference>
<evidence type="ECO:0000256" key="5">
    <source>
        <dbReference type="SAM" id="MobiDB-lite"/>
    </source>
</evidence>
<evidence type="ECO:0000313" key="6">
    <source>
        <dbReference type="EMBL" id="TBU51244.1"/>
    </source>
</evidence>
<dbReference type="GO" id="GO:0004499">
    <property type="term" value="F:N,N-dimethylaniline monooxygenase activity"/>
    <property type="evidence" value="ECO:0007669"/>
    <property type="project" value="InterPro"/>
</dbReference>
<dbReference type="InterPro" id="IPR036188">
    <property type="entry name" value="FAD/NAD-bd_sf"/>
</dbReference>
<keyword evidence="4" id="KW-0560">Oxidoreductase</keyword>
<dbReference type="Proteomes" id="UP000292082">
    <property type="component" value="Unassembled WGS sequence"/>
</dbReference>
<dbReference type="PANTHER" id="PTHR42877:SF7">
    <property type="entry name" value="FLAVIN-BINDING MONOOXYGENASE-RELATED"/>
    <property type="match status" value="1"/>
</dbReference>
<evidence type="ECO:0000256" key="3">
    <source>
        <dbReference type="ARBA" id="ARBA00022827"/>
    </source>
</evidence>
<keyword evidence="7" id="KW-1185">Reference proteome</keyword>
<evidence type="ECO:0000256" key="4">
    <source>
        <dbReference type="ARBA" id="ARBA00023002"/>
    </source>
</evidence>
<evidence type="ECO:0000313" key="7">
    <source>
        <dbReference type="Proteomes" id="UP000292082"/>
    </source>
</evidence>
<sequence>MAGSTSFRTPQTANETVPNVDPYPLGDFSIDEHRPIKVVVIGAGFSGIIAGIRFPQKIPNLDLTIYEKSAGVGGTWFSNRYPGLACDIPSHCYQLTFEVKRDWSSYYAPGAEIRKYIEDVAEKYKVLKYVKLSHEVTHATYNETTGKWHILVRRANPETGALEQIEDVADVVVTAFGALSRWQMPDIPGIDKYKGVLHHSAGFDPADKTWQEVVESWKDKKVGVIGVGSSALQLVPALQPRVARLVNYVRGKTWLSVPFGSNTFAALLGREPKTAEEFKFTPEEIERLRTDDKFYDHFRWTVEHDINSLHSSTLRGTEMQLTAQKVFRQNMEEKLAKKPWIAERLIPDFPVACRRLTPGPGYLEALCEDNVEFNSTPIKRFSETGIETIDGKHEDFDVVFCATGYDTTFQLPLKIVGRNGVELNERWKPHPVSYLSVAVDGFPNFFMSFGPNSGVGSGSLLALMEFEIMYAVQATAKLQRERLKSIEVKPEALRDFDQYIDSYFPKSVYSENCRSWYKMNKSDGRIVGLWPGSTLHALKALRHPRWEDYNYEQADPIPNRMYWLGDGQTWNEKTMTGDRTYRRDPSGAWR</sequence>
<protein>
    <submittedName>
        <fullName evidence="6">FAD/NAD(P)-binding domain-containing protein</fullName>
    </submittedName>
</protein>
<keyword evidence="3" id="KW-0274">FAD</keyword>
<dbReference type="Gene3D" id="3.50.50.60">
    <property type="entry name" value="FAD/NAD(P)-binding domain"/>
    <property type="match status" value="2"/>
</dbReference>
<dbReference type="Pfam" id="PF00743">
    <property type="entry name" value="FMO-like"/>
    <property type="match status" value="1"/>
</dbReference>
<evidence type="ECO:0000256" key="1">
    <source>
        <dbReference type="ARBA" id="ARBA00010139"/>
    </source>
</evidence>
<gene>
    <name evidence="6" type="ORF">BD310DRAFT_1008129</name>
</gene>
<dbReference type="InterPro" id="IPR051209">
    <property type="entry name" value="FAD-bind_Monooxygenase_sf"/>
</dbReference>
<dbReference type="SUPFAM" id="SSF51905">
    <property type="entry name" value="FAD/NAD(P)-binding domain"/>
    <property type="match status" value="1"/>
</dbReference>
<dbReference type="AlphaFoldDB" id="A0A4Q9P9H3"/>
<reference evidence="6 7" key="1">
    <citation type="submission" date="2019-01" db="EMBL/GenBank/DDBJ databases">
        <title>Draft genome sequences of three monokaryotic isolates of the white-rot basidiomycete fungus Dichomitus squalens.</title>
        <authorList>
            <consortium name="DOE Joint Genome Institute"/>
            <person name="Lopez S.C."/>
            <person name="Andreopoulos B."/>
            <person name="Pangilinan J."/>
            <person name="Lipzen A."/>
            <person name="Riley R."/>
            <person name="Ahrendt S."/>
            <person name="Ng V."/>
            <person name="Barry K."/>
            <person name="Daum C."/>
            <person name="Grigoriev I.V."/>
            <person name="Hilden K.S."/>
            <person name="Makela M.R."/>
            <person name="de Vries R.P."/>
        </authorList>
    </citation>
    <scope>NUCLEOTIDE SEQUENCE [LARGE SCALE GENOMIC DNA]</scope>
    <source>
        <strain evidence="6 7">CBS 464.89</strain>
    </source>
</reference>
<dbReference type="PANTHER" id="PTHR42877">
    <property type="entry name" value="L-ORNITHINE N(5)-MONOOXYGENASE-RELATED"/>
    <property type="match status" value="1"/>
</dbReference>
<organism evidence="6 7">
    <name type="scientific">Dichomitus squalens</name>
    <dbReference type="NCBI Taxonomy" id="114155"/>
    <lineage>
        <taxon>Eukaryota</taxon>
        <taxon>Fungi</taxon>
        <taxon>Dikarya</taxon>
        <taxon>Basidiomycota</taxon>
        <taxon>Agaricomycotina</taxon>
        <taxon>Agaricomycetes</taxon>
        <taxon>Polyporales</taxon>
        <taxon>Polyporaceae</taxon>
        <taxon>Dichomitus</taxon>
    </lineage>
</organism>
<dbReference type="GO" id="GO:0050660">
    <property type="term" value="F:flavin adenine dinucleotide binding"/>
    <property type="evidence" value="ECO:0007669"/>
    <property type="project" value="InterPro"/>
</dbReference>
<feature type="region of interest" description="Disordered" evidence="5">
    <location>
        <begin position="1"/>
        <end position="20"/>
    </location>
</feature>
<evidence type="ECO:0000256" key="2">
    <source>
        <dbReference type="ARBA" id="ARBA00022630"/>
    </source>
</evidence>
<feature type="compositionally biased region" description="Polar residues" evidence="5">
    <location>
        <begin position="1"/>
        <end position="17"/>
    </location>
</feature>
<dbReference type="InterPro" id="IPR020946">
    <property type="entry name" value="Flavin_mOase-like"/>
</dbReference>
<name>A0A4Q9P9H3_9APHY</name>
<keyword evidence="2" id="KW-0285">Flavoprotein</keyword>
<comment type="similarity">
    <text evidence="1">Belongs to the FAD-binding monooxygenase family.</text>
</comment>
<accession>A0A4Q9P9H3</accession>
<proteinExistence type="inferred from homology"/>
<dbReference type="EMBL" id="ML145355">
    <property type="protein sequence ID" value="TBU51244.1"/>
    <property type="molecule type" value="Genomic_DNA"/>
</dbReference>